<protein>
    <submittedName>
        <fullName evidence="1">Rab family gtpase</fullName>
    </submittedName>
</protein>
<dbReference type="AlphaFoldDB" id="A0A078B2P5"/>
<accession>A0A078B2P5</accession>
<dbReference type="EMBL" id="CCKQ01016869">
    <property type="protein sequence ID" value="CDW88749.1"/>
    <property type="molecule type" value="Genomic_DNA"/>
</dbReference>
<sequence length="127" mass="14710">MASTNPNLEFQEEQNPKNKLLVNQYVQNIMTESKIISRSLRIFDVTNRGSFEVVSKYLKFVKEYAIGDPMIVLCGNKCDVQSNPRKVNYEEGMSYALSNKIGYIELSARWDWNIWLLHNLSARTIAE</sequence>
<dbReference type="SUPFAM" id="SSF52540">
    <property type="entry name" value="P-loop containing nucleoside triphosphate hydrolases"/>
    <property type="match status" value="1"/>
</dbReference>
<name>A0A078B2P5_STYLE</name>
<evidence type="ECO:0000313" key="1">
    <source>
        <dbReference type="EMBL" id="CDW88749.1"/>
    </source>
</evidence>
<dbReference type="PANTHER" id="PTHR47979">
    <property type="entry name" value="DRAB11-RELATED"/>
    <property type="match status" value="1"/>
</dbReference>
<keyword evidence="2" id="KW-1185">Reference proteome</keyword>
<proteinExistence type="predicted"/>
<dbReference type="SMART" id="SM00175">
    <property type="entry name" value="RAB"/>
    <property type="match status" value="1"/>
</dbReference>
<dbReference type="Gene3D" id="3.40.50.300">
    <property type="entry name" value="P-loop containing nucleotide triphosphate hydrolases"/>
    <property type="match status" value="1"/>
</dbReference>
<reference evidence="1 2" key="1">
    <citation type="submission" date="2014-06" db="EMBL/GenBank/DDBJ databases">
        <authorList>
            <person name="Swart Estienne"/>
        </authorList>
    </citation>
    <scope>NUCLEOTIDE SEQUENCE [LARGE SCALE GENOMIC DNA]</scope>
    <source>
        <strain evidence="1 2">130c</strain>
    </source>
</reference>
<dbReference type="GO" id="GO:0005525">
    <property type="term" value="F:GTP binding"/>
    <property type="evidence" value="ECO:0007669"/>
    <property type="project" value="InterPro"/>
</dbReference>
<dbReference type="InterPro" id="IPR050209">
    <property type="entry name" value="Rab_GTPases_membrane_traffic"/>
</dbReference>
<dbReference type="InterPro" id="IPR027417">
    <property type="entry name" value="P-loop_NTPase"/>
</dbReference>
<dbReference type="Pfam" id="PF00071">
    <property type="entry name" value="Ras"/>
    <property type="match status" value="1"/>
</dbReference>
<dbReference type="PROSITE" id="PS51419">
    <property type="entry name" value="RAB"/>
    <property type="match status" value="1"/>
</dbReference>
<gene>
    <name evidence="1" type="primary">Contig2485.g2674</name>
    <name evidence="1" type="ORF">STYLEM_17873</name>
</gene>
<dbReference type="Proteomes" id="UP000039865">
    <property type="component" value="Unassembled WGS sequence"/>
</dbReference>
<evidence type="ECO:0000313" key="2">
    <source>
        <dbReference type="Proteomes" id="UP000039865"/>
    </source>
</evidence>
<organism evidence="1 2">
    <name type="scientific">Stylonychia lemnae</name>
    <name type="common">Ciliate</name>
    <dbReference type="NCBI Taxonomy" id="5949"/>
    <lineage>
        <taxon>Eukaryota</taxon>
        <taxon>Sar</taxon>
        <taxon>Alveolata</taxon>
        <taxon>Ciliophora</taxon>
        <taxon>Intramacronucleata</taxon>
        <taxon>Spirotrichea</taxon>
        <taxon>Stichotrichia</taxon>
        <taxon>Sporadotrichida</taxon>
        <taxon>Oxytrichidae</taxon>
        <taxon>Stylonychinae</taxon>
        <taxon>Stylonychia</taxon>
    </lineage>
</organism>
<dbReference type="InterPro" id="IPR001806">
    <property type="entry name" value="Small_GTPase"/>
</dbReference>
<dbReference type="GO" id="GO:0003924">
    <property type="term" value="F:GTPase activity"/>
    <property type="evidence" value="ECO:0007669"/>
    <property type="project" value="InterPro"/>
</dbReference>
<dbReference type="InParanoid" id="A0A078B2P5"/>